<evidence type="ECO:0000313" key="3">
    <source>
        <dbReference type="EMBL" id="MFD2263295.1"/>
    </source>
</evidence>
<dbReference type="InterPro" id="IPR036986">
    <property type="entry name" value="S4_RNA-bd_sf"/>
</dbReference>
<name>A0ABW5DS21_9PROT</name>
<dbReference type="SUPFAM" id="SSF55174">
    <property type="entry name" value="Alpha-L RNA-binding motif"/>
    <property type="match status" value="1"/>
</dbReference>
<keyword evidence="1" id="KW-0694">RNA-binding</keyword>
<dbReference type="PROSITE" id="PS50889">
    <property type="entry name" value="S4"/>
    <property type="match status" value="1"/>
</dbReference>
<accession>A0ABW5DS21</accession>
<evidence type="ECO:0000313" key="4">
    <source>
        <dbReference type="Proteomes" id="UP001597295"/>
    </source>
</evidence>
<keyword evidence="4" id="KW-1185">Reference proteome</keyword>
<reference evidence="4" key="1">
    <citation type="journal article" date="2019" name="Int. J. Syst. Evol. Microbiol.">
        <title>The Global Catalogue of Microorganisms (GCM) 10K type strain sequencing project: providing services to taxonomists for standard genome sequencing and annotation.</title>
        <authorList>
            <consortium name="The Broad Institute Genomics Platform"/>
            <consortium name="The Broad Institute Genome Sequencing Center for Infectious Disease"/>
            <person name="Wu L."/>
            <person name="Ma J."/>
        </authorList>
    </citation>
    <scope>NUCLEOTIDE SEQUENCE [LARGE SCALE GENOMIC DNA]</scope>
    <source>
        <strain evidence="4">CGMCC 1.19062</strain>
    </source>
</reference>
<dbReference type="SMART" id="SM00363">
    <property type="entry name" value="S4"/>
    <property type="match status" value="1"/>
</dbReference>
<dbReference type="InterPro" id="IPR002942">
    <property type="entry name" value="S4_RNA-bd"/>
</dbReference>
<sequence length="102" mass="11306">MSQAFFDMGAASLNSGMRLDKFLWAARFFKSRTLAATLCKDGRLRLNRKVIDKAHATVRIGDVLTFPQGNTIRVVRVVALSDERRGAPVAQGLYEDLDALHA</sequence>
<gene>
    <name evidence="3" type="ORF">ACFSM5_10380</name>
</gene>
<dbReference type="RefSeq" id="WP_379876286.1">
    <property type="nucleotide sequence ID" value="NZ_JBHUIP010000010.1"/>
</dbReference>
<evidence type="ECO:0000259" key="2">
    <source>
        <dbReference type="SMART" id="SM00363"/>
    </source>
</evidence>
<dbReference type="Gene3D" id="3.10.290.10">
    <property type="entry name" value="RNA-binding S4 domain"/>
    <property type="match status" value="1"/>
</dbReference>
<protein>
    <submittedName>
        <fullName evidence="3">RNA-binding S4 domain-containing protein</fullName>
    </submittedName>
</protein>
<feature type="domain" description="RNA-binding S4" evidence="2">
    <location>
        <begin position="17"/>
        <end position="82"/>
    </location>
</feature>
<dbReference type="Pfam" id="PF01479">
    <property type="entry name" value="S4"/>
    <property type="match status" value="1"/>
</dbReference>
<evidence type="ECO:0000256" key="1">
    <source>
        <dbReference type="PROSITE-ProRule" id="PRU00182"/>
    </source>
</evidence>
<dbReference type="CDD" id="cd00165">
    <property type="entry name" value="S4"/>
    <property type="match status" value="1"/>
</dbReference>
<dbReference type="Proteomes" id="UP001597295">
    <property type="component" value="Unassembled WGS sequence"/>
</dbReference>
<proteinExistence type="predicted"/>
<comment type="caution">
    <text evidence="3">The sequence shown here is derived from an EMBL/GenBank/DDBJ whole genome shotgun (WGS) entry which is preliminary data.</text>
</comment>
<dbReference type="EMBL" id="JBHUIP010000010">
    <property type="protein sequence ID" value="MFD2263295.1"/>
    <property type="molecule type" value="Genomic_DNA"/>
</dbReference>
<organism evidence="3 4">
    <name type="scientific">Lacibacterium aquatile</name>
    <dbReference type="NCBI Taxonomy" id="1168082"/>
    <lineage>
        <taxon>Bacteria</taxon>
        <taxon>Pseudomonadati</taxon>
        <taxon>Pseudomonadota</taxon>
        <taxon>Alphaproteobacteria</taxon>
        <taxon>Rhodospirillales</taxon>
        <taxon>Rhodospirillaceae</taxon>
    </lineage>
</organism>